<dbReference type="VEuPathDB" id="TrichDB:TRFO_06929"/>
<keyword evidence="4" id="KW-0418">Kinase</keyword>
<dbReference type="Pfam" id="PF00069">
    <property type="entry name" value="Pkinase"/>
    <property type="match status" value="1"/>
</dbReference>
<keyword evidence="1" id="KW-0547">Nucleotide-binding</keyword>
<evidence type="ECO:0000256" key="2">
    <source>
        <dbReference type="ARBA" id="ARBA00022840"/>
    </source>
</evidence>
<dbReference type="SUPFAM" id="SSF56112">
    <property type="entry name" value="Protein kinase-like (PK-like)"/>
    <property type="match status" value="1"/>
</dbReference>
<proteinExistence type="predicted"/>
<dbReference type="RefSeq" id="XP_068356016.1">
    <property type="nucleotide sequence ID" value="XM_068493391.1"/>
</dbReference>
<dbReference type="InterPro" id="IPR011009">
    <property type="entry name" value="Kinase-like_dom_sf"/>
</dbReference>
<keyword evidence="5" id="KW-1185">Reference proteome</keyword>
<dbReference type="PANTHER" id="PTHR24346">
    <property type="entry name" value="MAP/MICROTUBULE AFFINITY-REGULATING KINASE"/>
    <property type="match status" value="1"/>
</dbReference>
<dbReference type="SMART" id="SM00220">
    <property type="entry name" value="S_TKc"/>
    <property type="match status" value="1"/>
</dbReference>
<dbReference type="InterPro" id="IPR008271">
    <property type="entry name" value="Ser/Thr_kinase_AS"/>
</dbReference>
<sequence length="215" mass="25076">MQEEHEIYWTPRTIPPLEHSSIGNYRLEYIIIQTGCSIVYLGTDLRSGDKTVLKFIKRQKDREHRIQNETAIMTMIDHPNILKVLDKYEYRQFYCLVLPYAAGGSLHRIIESQYPNGLPEHTARVIFHQMLSAVKHLHGIGVMHRDIKLDNFLVAQWDLQNPIIQLADFGFAKQFAVGELGNEYLGTPEYASPEMYRHIPCMIFFISFLFLQNSF</sequence>
<dbReference type="Gene3D" id="1.10.510.10">
    <property type="entry name" value="Transferase(Phosphotransferase) domain 1"/>
    <property type="match status" value="1"/>
</dbReference>
<reference evidence="4" key="1">
    <citation type="submission" date="2016-10" db="EMBL/GenBank/DDBJ databases">
        <authorList>
            <person name="Benchimol M."/>
            <person name="Almeida L.G."/>
            <person name="Vasconcelos A.T."/>
            <person name="Perreira-Neves A."/>
            <person name="Rosa I.A."/>
            <person name="Tasca T."/>
            <person name="Bogo M.R."/>
            <person name="de Souza W."/>
        </authorList>
    </citation>
    <scope>NUCLEOTIDE SEQUENCE [LARGE SCALE GENOMIC DNA]</scope>
    <source>
        <strain evidence="4">K</strain>
    </source>
</reference>
<dbReference type="PROSITE" id="PS00108">
    <property type="entry name" value="PROTEIN_KINASE_ST"/>
    <property type="match status" value="1"/>
</dbReference>
<feature type="domain" description="Protein kinase" evidence="3">
    <location>
        <begin position="25"/>
        <end position="215"/>
    </location>
</feature>
<organism evidence="4 5">
    <name type="scientific">Tritrichomonas foetus</name>
    <dbReference type="NCBI Taxonomy" id="1144522"/>
    <lineage>
        <taxon>Eukaryota</taxon>
        <taxon>Metamonada</taxon>
        <taxon>Parabasalia</taxon>
        <taxon>Tritrichomonadida</taxon>
        <taxon>Tritrichomonadidae</taxon>
        <taxon>Tritrichomonas</taxon>
    </lineage>
</organism>
<accession>A0A1J4JWP8</accession>
<dbReference type="GO" id="GO:0035556">
    <property type="term" value="P:intracellular signal transduction"/>
    <property type="evidence" value="ECO:0007669"/>
    <property type="project" value="TreeGrafter"/>
</dbReference>
<evidence type="ECO:0000256" key="1">
    <source>
        <dbReference type="ARBA" id="ARBA00022741"/>
    </source>
</evidence>
<dbReference type="GO" id="GO:0045719">
    <property type="term" value="P:negative regulation of glycogen biosynthetic process"/>
    <property type="evidence" value="ECO:0007669"/>
    <property type="project" value="TreeGrafter"/>
</dbReference>
<dbReference type="OrthoDB" id="504170at2759"/>
<keyword evidence="2" id="KW-0067">ATP-binding</keyword>
<evidence type="ECO:0000313" key="5">
    <source>
        <dbReference type="Proteomes" id="UP000179807"/>
    </source>
</evidence>
<dbReference type="InterPro" id="IPR000719">
    <property type="entry name" value="Prot_kinase_dom"/>
</dbReference>
<evidence type="ECO:0000259" key="3">
    <source>
        <dbReference type="PROSITE" id="PS50011"/>
    </source>
</evidence>
<dbReference type="AlphaFoldDB" id="A0A1J4JWP8"/>
<evidence type="ECO:0000313" key="4">
    <source>
        <dbReference type="EMBL" id="OHT02880.1"/>
    </source>
</evidence>
<keyword evidence="4" id="KW-0808">Transferase</keyword>
<dbReference type="Proteomes" id="UP000179807">
    <property type="component" value="Unassembled WGS sequence"/>
</dbReference>
<dbReference type="GO" id="GO:0005829">
    <property type="term" value="C:cytosol"/>
    <property type="evidence" value="ECO:0007669"/>
    <property type="project" value="TreeGrafter"/>
</dbReference>
<dbReference type="GO" id="GO:0005634">
    <property type="term" value="C:nucleus"/>
    <property type="evidence" value="ECO:0007669"/>
    <property type="project" value="TreeGrafter"/>
</dbReference>
<name>A0A1J4JWP8_9EUKA</name>
<protein>
    <submittedName>
        <fullName evidence="4">AGC family protein kinase</fullName>
    </submittedName>
</protein>
<dbReference type="GO" id="GO:0004674">
    <property type="term" value="F:protein serine/threonine kinase activity"/>
    <property type="evidence" value="ECO:0007669"/>
    <property type="project" value="TreeGrafter"/>
</dbReference>
<dbReference type="PANTHER" id="PTHR24346:SF51">
    <property type="entry name" value="PAS DOMAIN-CONTAINING SERINE_THREONINE-PROTEIN KINASE"/>
    <property type="match status" value="1"/>
</dbReference>
<dbReference type="GO" id="GO:0005524">
    <property type="term" value="F:ATP binding"/>
    <property type="evidence" value="ECO:0007669"/>
    <property type="project" value="UniProtKB-KW"/>
</dbReference>
<comment type="caution">
    <text evidence="4">The sequence shown here is derived from an EMBL/GenBank/DDBJ whole genome shotgun (WGS) entry which is preliminary data.</text>
</comment>
<dbReference type="GeneID" id="94828095"/>
<dbReference type="EMBL" id="MLAK01000849">
    <property type="protein sequence ID" value="OHT02880.1"/>
    <property type="molecule type" value="Genomic_DNA"/>
</dbReference>
<gene>
    <name evidence="4" type="ORF">TRFO_06929</name>
</gene>
<dbReference type="PROSITE" id="PS50011">
    <property type="entry name" value="PROTEIN_KINASE_DOM"/>
    <property type="match status" value="1"/>
</dbReference>